<dbReference type="PANTHER" id="PTHR48111:SF4">
    <property type="entry name" value="DNA-BINDING DUAL TRANSCRIPTIONAL REGULATOR OMPR"/>
    <property type="match status" value="1"/>
</dbReference>
<proteinExistence type="predicted"/>
<evidence type="ECO:0000256" key="6">
    <source>
        <dbReference type="PROSITE-ProRule" id="PRU00169"/>
    </source>
</evidence>
<keyword evidence="5" id="KW-0804">Transcription</keyword>
<organism evidence="8 9">
    <name type="scientific">Natronosporangium hydrolyticum</name>
    <dbReference type="NCBI Taxonomy" id="2811111"/>
    <lineage>
        <taxon>Bacteria</taxon>
        <taxon>Bacillati</taxon>
        <taxon>Actinomycetota</taxon>
        <taxon>Actinomycetes</taxon>
        <taxon>Micromonosporales</taxon>
        <taxon>Micromonosporaceae</taxon>
        <taxon>Natronosporangium</taxon>
    </lineage>
</organism>
<evidence type="ECO:0000313" key="8">
    <source>
        <dbReference type="EMBL" id="QSB16546.1"/>
    </source>
</evidence>
<gene>
    <name evidence="8" type="ORF">JQS43_09865</name>
</gene>
<dbReference type="EMBL" id="CP070499">
    <property type="protein sequence ID" value="QSB16546.1"/>
    <property type="molecule type" value="Genomic_DNA"/>
</dbReference>
<dbReference type="RefSeq" id="WP_239678769.1">
    <property type="nucleotide sequence ID" value="NZ_CP070499.1"/>
</dbReference>
<dbReference type="PANTHER" id="PTHR48111">
    <property type="entry name" value="REGULATOR OF RPOS"/>
    <property type="match status" value="1"/>
</dbReference>
<dbReference type="GO" id="GO:0005829">
    <property type="term" value="C:cytosol"/>
    <property type="evidence" value="ECO:0007669"/>
    <property type="project" value="TreeGrafter"/>
</dbReference>
<dbReference type="FunFam" id="3.40.50.2300:FF:000001">
    <property type="entry name" value="DNA-binding response regulator PhoB"/>
    <property type="match status" value="1"/>
</dbReference>
<evidence type="ECO:0000259" key="7">
    <source>
        <dbReference type="PROSITE" id="PS50110"/>
    </source>
</evidence>
<protein>
    <submittedName>
        <fullName evidence="8">Response regulator</fullName>
    </submittedName>
</protein>
<feature type="domain" description="Response regulatory" evidence="7">
    <location>
        <begin position="3"/>
        <end position="119"/>
    </location>
</feature>
<keyword evidence="1 6" id="KW-0597">Phosphoprotein</keyword>
<evidence type="ECO:0000256" key="5">
    <source>
        <dbReference type="ARBA" id="ARBA00023163"/>
    </source>
</evidence>
<dbReference type="SUPFAM" id="SSF52172">
    <property type="entry name" value="CheY-like"/>
    <property type="match status" value="1"/>
</dbReference>
<dbReference type="AlphaFoldDB" id="A0A895YP99"/>
<dbReference type="GO" id="GO:0000976">
    <property type="term" value="F:transcription cis-regulatory region binding"/>
    <property type="evidence" value="ECO:0007669"/>
    <property type="project" value="TreeGrafter"/>
</dbReference>
<dbReference type="KEGG" id="nhy:JQS43_09865"/>
<evidence type="ECO:0000256" key="2">
    <source>
        <dbReference type="ARBA" id="ARBA00023012"/>
    </source>
</evidence>
<evidence type="ECO:0000256" key="1">
    <source>
        <dbReference type="ARBA" id="ARBA00022553"/>
    </source>
</evidence>
<evidence type="ECO:0000313" key="9">
    <source>
        <dbReference type="Proteomes" id="UP000662857"/>
    </source>
</evidence>
<evidence type="ECO:0000256" key="4">
    <source>
        <dbReference type="ARBA" id="ARBA00023125"/>
    </source>
</evidence>
<name>A0A895YP99_9ACTN</name>
<dbReference type="GO" id="GO:0006355">
    <property type="term" value="P:regulation of DNA-templated transcription"/>
    <property type="evidence" value="ECO:0007669"/>
    <property type="project" value="TreeGrafter"/>
</dbReference>
<dbReference type="GO" id="GO:0000156">
    <property type="term" value="F:phosphorelay response regulator activity"/>
    <property type="evidence" value="ECO:0007669"/>
    <property type="project" value="TreeGrafter"/>
</dbReference>
<dbReference type="GO" id="GO:0032993">
    <property type="term" value="C:protein-DNA complex"/>
    <property type="evidence" value="ECO:0007669"/>
    <property type="project" value="TreeGrafter"/>
</dbReference>
<dbReference type="Proteomes" id="UP000662857">
    <property type="component" value="Chromosome"/>
</dbReference>
<accession>A0A895YP99</accession>
<dbReference type="PROSITE" id="PS50110">
    <property type="entry name" value="RESPONSE_REGULATORY"/>
    <property type="match status" value="1"/>
</dbReference>
<keyword evidence="9" id="KW-1185">Reference proteome</keyword>
<evidence type="ECO:0000256" key="3">
    <source>
        <dbReference type="ARBA" id="ARBA00023015"/>
    </source>
</evidence>
<dbReference type="InterPro" id="IPR011006">
    <property type="entry name" value="CheY-like_superfamily"/>
</dbReference>
<keyword evidence="2" id="KW-0902">Two-component regulatory system</keyword>
<dbReference type="InterPro" id="IPR039420">
    <property type="entry name" value="WalR-like"/>
</dbReference>
<dbReference type="SMART" id="SM00448">
    <property type="entry name" value="REC"/>
    <property type="match status" value="1"/>
</dbReference>
<keyword evidence="4" id="KW-0238">DNA-binding</keyword>
<sequence length="124" mass="13469">MTAVLVAEDDADIRDLVAFKLAQSGYDVTMAEDGRDALTAARDQLPDIAVLDIAMPGLSGLDVCRLLRAEPATSRMLILLLTAKAQEQDVETGFDAGADDYVVKPFSPRELVTRIHALEARARR</sequence>
<dbReference type="Gene3D" id="3.40.50.2300">
    <property type="match status" value="1"/>
</dbReference>
<dbReference type="Pfam" id="PF00072">
    <property type="entry name" value="Response_reg"/>
    <property type="match status" value="1"/>
</dbReference>
<reference evidence="8" key="1">
    <citation type="submission" date="2021-02" db="EMBL/GenBank/DDBJ databases">
        <title>Natrosporangium hydrolyticum gen. nov., sp. nov, a haloalkaliphilic actinobacterium from a soda solonchak soil.</title>
        <authorList>
            <person name="Sorokin D.Y."/>
            <person name="Khijniak T.V."/>
            <person name="Zakharycheva A.P."/>
            <person name="Boueva O.V."/>
            <person name="Ariskina E.V."/>
            <person name="Hahnke R.L."/>
            <person name="Bunk B."/>
            <person name="Sproer C."/>
            <person name="Schumann P."/>
            <person name="Evtushenko L.I."/>
            <person name="Kublanov I.V."/>
        </authorList>
    </citation>
    <scope>NUCLEOTIDE SEQUENCE</scope>
    <source>
        <strain evidence="8">DSM 106523</strain>
    </source>
</reference>
<keyword evidence="3" id="KW-0805">Transcription regulation</keyword>
<feature type="modified residue" description="4-aspartylphosphate" evidence="6">
    <location>
        <position position="52"/>
    </location>
</feature>
<dbReference type="InterPro" id="IPR001789">
    <property type="entry name" value="Sig_transdc_resp-reg_receiver"/>
</dbReference>